<evidence type="ECO:0000313" key="3">
    <source>
        <dbReference type="EMBL" id="GFY56261.1"/>
    </source>
</evidence>
<proteinExistence type="predicted"/>
<name>A0A8X6XRH1_9ARAC</name>
<keyword evidence="2" id="KW-0732">Signal</keyword>
<gene>
    <name evidence="3" type="ORF">TNIN_255141</name>
</gene>
<organism evidence="3 4">
    <name type="scientific">Trichonephila inaurata madagascariensis</name>
    <dbReference type="NCBI Taxonomy" id="2747483"/>
    <lineage>
        <taxon>Eukaryota</taxon>
        <taxon>Metazoa</taxon>
        <taxon>Ecdysozoa</taxon>
        <taxon>Arthropoda</taxon>
        <taxon>Chelicerata</taxon>
        <taxon>Arachnida</taxon>
        <taxon>Araneae</taxon>
        <taxon>Araneomorphae</taxon>
        <taxon>Entelegynae</taxon>
        <taxon>Araneoidea</taxon>
        <taxon>Nephilidae</taxon>
        <taxon>Trichonephila</taxon>
        <taxon>Trichonephila inaurata</taxon>
    </lineage>
</organism>
<sequence>MKPIFFRVLIFSCFALGIAQVKRILHGRQDIHERRKSGQACDGGRKVLKAIKFVGSKKTSEVEHLRSKISALEARIASMNVQRQARNTHRRQNGSSSRSRSRYDLNGRSFFHFRFEKIYQPKKCLTLLLEKSRKQASAVETVASPAADEVYLASNLICYR</sequence>
<reference evidence="3" key="1">
    <citation type="submission" date="2020-08" db="EMBL/GenBank/DDBJ databases">
        <title>Multicomponent nature underlies the extraordinary mechanical properties of spider dragline silk.</title>
        <authorList>
            <person name="Kono N."/>
            <person name="Nakamura H."/>
            <person name="Mori M."/>
            <person name="Yoshida Y."/>
            <person name="Ohtoshi R."/>
            <person name="Malay A.D."/>
            <person name="Moran D.A.P."/>
            <person name="Tomita M."/>
            <person name="Numata K."/>
            <person name="Arakawa K."/>
        </authorList>
    </citation>
    <scope>NUCLEOTIDE SEQUENCE</scope>
</reference>
<evidence type="ECO:0000256" key="1">
    <source>
        <dbReference type="SAM" id="MobiDB-lite"/>
    </source>
</evidence>
<feature type="chain" id="PRO_5036474221" evidence="2">
    <location>
        <begin position="20"/>
        <end position="160"/>
    </location>
</feature>
<feature type="signal peptide" evidence="2">
    <location>
        <begin position="1"/>
        <end position="19"/>
    </location>
</feature>
<dbReference type="AlphaFoldDB" id="A0A8X6XRH1"/>
<dbReference type="EMBL" id="BMAV01010867">
    <property type="protein sequence ID" value="GFY56261.1"/>
    <property type="molecule type" value="Genomic_DNA"/>
</dbReference>
<comment type="caution">
    <text evidence="3">The sequence shown here is derived from an EMBL/GenBank/DDBJ whole genome shotgun (WGS) entry which is preliminary data.</text>
</comment>
<keyword evidence="4" id="KW-1185">Reference proteome</keyword>
<protein>
    <submittedName>
        <fullName evidence="3">Uncharacterized protein</fullName>
    </submittedName>
</protein>
<evidence type="ECO:0000313" key="4">
    <source>
        <dbReference type="Proteomes" id="UP000886998"/>
    </source>
</evidence>
<dbReference type="Proteomes" id="UP000886998">
    <property type="component" value="Unassembled WGS sequence"/>
</dbReference>
<feature type="region of interest" description="Disordered" evidence="1">
    <location>
        <begin position="82"/>
        <end position="101"/>
    </location>
</feature>
<accession>A0A8X6XRH1</accession>
<evidence type="ECO:0000256" key="2">
    <source>
        <dbReference type="SAM" id="SignalP"/>
    </source>
</evidence>